<dbReference type="InterPro" id="IPR050250">
    <property type="entry name" value="Macrolide_Exporter_MacB"/>
</dbReference>
<dbReference type="STRING" id="1503925.TH53_02280"/>
<dbReference type="GO" id="GO:0022857">
    <property type="term" value="F:transmembrane transporter activity"/>
    <property type="evidence" value="ECO:0007669"/>
    <property type="project" value="TreeGrafter"/>
</dbReference>
<dbReference type="Proteomes" id="UP000032049">
    <property type="component" value="Unassembled WGS sequence"/>
</dbReference>
<dbReference type="PANTHER" id="PTHR30572:SF4">
    <property type="entry name" value="ABC TRANSPORTER PERMEASE YTRF"/>
    <property type="match status" value="1"/>
</dbReference>
<comment type="subcellular location">
    <subcellularLocation>
        <location evidence="1">Cell membrane</location>
        <topology evidence="1">Multi-pass membrane protein</topology>
    </subcellularLocation>
</comment>
<keyword evidence="5 7" id="KW-0472">Membrane</keyword>
<dbReference type="PANTHER" id="PTHR30572">
    <property type="entry name" value="MEMBRANE COMPONENT OF TRANSPORTER-RELATED"/>
    <property type="match status" value="1"/>
</dbReference>
<evidence type="ECO:0000313" key="10">
    <source>
        <dbReference type="EMBL" id="KIO78605.1"/>
    </source>
</evidence>
<evidence type="ECO:0000256" key="2">
    <source>
        <dbReference type="ARBA" id="ARBA00022475"/>
    </source>
</evidence>
<feature type="transmembrane region" description="Helical" evidence="7">
    <location>
        <begin position="370"/>
        <end position="389"/>
    </location>
</feature>
<evidence type="ECO:0000259" key="9">
    <source>
        <dbReference type="Pfam" id="PF12704"/>
    </source>
</evidence>
<keyword evidence="2" id="KW-1003">Cell membrane</keyword>
<evidence type="ECO:0000256" key="6">
    <source>
        <dbReference type="ARBA" id="ARBA00038076"/>
    </source>
</evidence>
<dbReference type="Pfam" id="PF02687">
    <property type="entry name" value="FtsX"/>
    <property type="match status" value="1"/>
</dbReference>
<dbReference type="RefSeq" id="WP_041878015.1">
    <property type="nucleotide sequence ID" value="NZ_CP157278.1"/>
</dbReference>
<feature type="transmembrane region" description="Helical" evidence="7">
    <location>
        <begin position="279"/>
        <end position="307"/>
    </location>
</feature>
<evidence type="ECO:0000256" key="1">
    <source>
        <dbReference type="ARBA" id="ARBA00004651"/>
    </source>
</evidence>
<evidence type="ECO:0000259" key="8">
    <source>
        <dbReference type="Pfam" id="PF02687"/>
    </source>
</evidence>
<name>A0A0D0GQX5_9SPHI</name>
<evidence type="ECO:0000256" key="4">
    <source>
        <dbReference type="ARBA" id="ARBA00022989"/>
    </source>
</evidence>
<feature type="domain" description="MacB-like periplasmic core" evidence="9">
    <location>
        <begin position="22"/>
        <end position="244"/>
    </location>
</feature>
<organism evidence="10 11">
    <name type="scientific">Pedobacter lusitanus</name>
    <dbReference type="NCBI Taxonomy" id="1503925"/>
    <lineage>
        <taxon>Bacteria</taxon>
        <taxon>Pseudomonadati</taxon>
        <taxon>Bacteroidota</taxon>
        <taxon>Sphingobacteriia</taxon>
        <taxon>Sphingobacteriales</taxon>
        <taxon>Sphingobacteriaceae</taxon>
        <taxon>Pedobacter</taxon>
    </lineage>
</organism>
<dbReference type="InterPro" id="IPR003838">
    <property type="entry name" value="ABC3_permease_C"/>
</dbReference>
<keyword evidence="4 7" id="KW-1133">Transmembrane helix</keyword>
<reference evidence="10 11" key="1">
    <citation type="submission" date="2015-01" db="EMBL/GenBank/DDBJ databases">
        <title>Draft genome sequence of Pedobacter sp. NL19 isolated from sludge of an effluent treatment pond in an abandoned uranium mine.</title>
        <authorList>
            <person name="Santos T."/>
            <person name="Caetano T."/>
            <person name="Covas C."/>
            <person name="Cruz A."/>
            <person name="Mendo S."/>
        </authorList>
    </citation>
    <scope>NUCLEOTIDE SEQUENCE [LARGE SCALE GENOMIC DNA]</scope>
    <source>
        <strain evidence="10 11">NL19</strain>
    </source>
</reference>
<evidence type="ECO:0000256" key="3">
    <source>
        <dbReference type="ARBA" id="ARBA00022692"/>
    </source>
</evidence>
<dbReference type="OrthoDB" id="9770036at2"/>
<keyword evidence="11" id="KW-1185">Reference proteome</keyword>
<gene>
    <name evidence="10" type="ORF">TH53_02280</name>
</gene>
<proteinExistence type="inferred from homology"/>
<dbReference type="GO" id="GO:0005886">
    <property type="term" value="C:plasma membrane"/>
    <property type="evidence" value="ECO:0007669"/>
    <property type="project" value="UniProtKB-SubCell"/>
</dbReference>
<protein>
    <submittedName>
        <fullName evidence="10">Multidrug ABC transporter substrate-binding protein</fullName>
    </submittedName>
</protein>
<evidence type="ECO:0000256" key="5">
    <source>
        <dbReference type="ARBA" id="ARBA00023136"/>
    </source>
</evidence>
<accession>A0A0D0GQX5</accession>
<dbReference type="Pfam" id="PF12704">
    <property type="entry name" value="MacB_PCD"/>
    <property type="match status" value="1"/>
</dbReference>
<feature type="domain" description="ABC3 transporter permease C-terminal" evidence="8">
    <location>
        <begin position="287"/>
        <end position="399"/>
    </location>
</feature>
<keyword evidence="3 7" id="KW-0812">Transmembrane</keyword>
<feature type="transmembrane region" description="Helical" evidence="7">
    <location>
        <begin position="328"/>
        <end position="358"/>
    </location>
</feature>
<dbReference type="InterPro" id="IPR025857">
    <property type="entry name" value="MacB_PCD"/>
</dbReference>
<feature type="transmembrane region" description="Helical" evidence="7">
    <location>
        <begin position="21"/>
        <end position="42"/>
    </location>
</feature>
<comment type="caution">
    <text evidence="10">The sequence shown here is derived from an EMBL/GenBank/DDBJ whole genome shotgun (WGS) entry which is preliminary data.</text>
</comment>
<sequence length="406" mass="43682">MKLINLIRLAIRALQRNKLRALLTMLGIIIGVASVITMMSIGEGSKQSINASLASMGSNMITITPYSNEPGGARLGGSSFKTLTIKDVDAMRESAPDIAMISPLASSGGQAINGANNWPTTIQGVSPEYMDIRKLVIKEGILFSAQDVRASAKVCLLGKTVVDNLFPNGENPIGKIIRFGKIPFQVIGVLVPKGYSNFGQDQDDLIIAPYTTIQKRITSSIYFGSIYASAINEGASDAAVTEISSVLRETHRLRQNQDNDFQVRTQAELMTMMNSTSSMMTALLTAVASISLVIGGIGIMNIMYVSVTERTREIGLRMSIGARGIDILLQFLIEAVMISITGGVIGVIIGVSAAIIVPKMLNWPTVISEFSIVISFLVCAVTGIFFGYYPALKASRLDPIEALRYE</sequence>
<comment type="similarity">
    <text evidence="6">Belongs to the ABC-4 integral membrane protein family.</text>
</comment>
<dbReference type="EMBL" id="JXRA01000008">
    <property type="protein sequence ID" value="KIO78605.1"/>
    <property type="molecule type" value="Genomic_DNA"/>
</dbReference>
<evidence type="ECO:0000256" key="7">
    <source>
        <dbReference type="SAM" id="Phobius"/>
    </source>
</evidence>
<evidence type="ECO:0000313" key="11">
    <source>
        <dbReference type="Proteomes" id="UP000032049"/>
    </source>
</evidence>
<dbReference type="AlphaFoldDB" id="A0A0D0GQX5"/>